<keyword evidence="9" id="KW-1133">Transmembrane helix</keyword>
<dbReference type="SUPFAM" id="SSF52200">
    <property type="entry name" value="Toll/Interleukin receptor TIR domain"/>
    <property type="match status" value="1"/>
</dbReference>
<dbReference type="PROSITE" id="PS50104">
    <property type="entry name" value="TIR"/>
    <property type="match status" value="1"/>
</dbReference>
<keyword evidence="8" id="KW-0393">Immunoglobulin domain</keyword>
<evidence type="ECO:0000256" key="4">
    <source>
        <dbReference type="ARBA" id="ARBA00022801"/>
    </source>
</evidence>
<dbReference type="Ensembl" id="ENSMALT00000020228.1">
    <property type="protein sequence ID" value="ENSMALP00000019839.1"/>
    <property type="gene ID" value="ENSMALG00000013859.1"/>
</dbReference>
<dbReference type="GO" id="GO:0004908">
    <property type="term" value="F:interleukin-1 receptor activity"/>
    <property type="evidence" value="ECO:0007669"/>
    <property type="project" value="InterPro"/>
</dbReference>
<dbReference type="Proteomes" id="UP000261600">
    <property type="component" value="Unplaced"/>
</dbReference>
<sequence length="549" mass="61823">MWGVVVRMVKMLLVLLLLLLTLLSGASPQKPRQIIVKAGEMVVLECPRHIGYNHGETKLVWTSYTRQEMYMTTDVSSVEQVPMGVFVLGRSLVILSASVNHQGNYSCSLGNASSQFWFRLTVYTAQSREYDKRTKHPVTCYTNESCKMHCPDVNIPAANILNITNNGFIWHKEGESLPKSSYFSSVEMTDHGVYTCTRSYLYRGQMYNMTFTVELDVKQKEPERTAVITSPHDSDVFDVDLGSTVVIDCKAVLYSDFDEIFWLSEGSFVENNSSFLFFYNFTRNKHTEETKMTASLVFKIVLEEDLLKNYTCKLESISQGPSFVTITLAQRARPSYMSLAVGIISIVVVMTVTLVFYVKFKIEITLFLRDTLGCQRSSADGKRYDAFLLYYKSDTDAGLNDCDRKHLESVLEELYGYSLCLYDRDVLPGKAEAEAVLDCIEQSRTVLVVPSSPDSGPGSGLLTAIHAALVERQTRLIFIRTERMKVSTSGSLPEALQLLSKAGDCVTWKGLSSTQPSSSFFKKLCYYLPAPQCEEKLRLLPQKIQDVTS</sequence>
<dbReference type="AlphaFoldDB" id="A0A3Q3JJZ7"/>
<keyword evidence="6" id="KW-1015">Disulfide bond</keyword>
<evidence type="ECO:0000256" key="2">
    <source>
        <dbReference type="ARBA" id="ARBA00022729"/>
    </source>
</evidence>
<dbReference type="InterPro" id="IPR000157">
    <property type="entry name" value="TIR_dom"/>
</dbReference>
<keyword evidence="14" id="KW-1185">Reference proteome</keyword>
<keyword evidence="5" id="KW-0520">NAD</keyword>
<feature type="domain" description="Ig-like" evidence="12">
    <location>
        <begin position="28"/>
        <end position="114"/>
    </location>
</feature>
<dbReference type="InterPro" id="IPR036179">
    <property type="entry name" value="Ig-like_dom_sf"/>
</dbReference>
<organism evidence="13 14">
    <name type="scientific">Monopterus albus</name>
    <name type="common">Swamp eel</name>
    <dbReference type="NCBI Taxonomy" id="43700"/>
    <lineage>
        <taxon>Eukaryota</taxon>
        <taxon>Metazoa</taxon>
        <taxon>Chordata</taxon>
        <taxon>Craniata</taxon>
        <taxon>Vertebrata</taxon>
        <taxon>Euteleostomi</taxon>
        <taxon>Actinopterygii</taxon>
        <taxon>Neopterygii</taxon>
        <taxon>Teleostei</taxon>
        <taxon>Neoteleostei</taxon>
        <taxon>Acanthomorphata</taxon>
        <taxon>Anabantaria</taxon>
        <taxon>Synbranchiformes</taxon>
        <taxon>Synbranchidae</taxon>
        <taxon>Monopterus</taxon>
    </lineage>
</organism>
<keyword evidence="4" id="KW-0378">Hydrolase</keyword>
<evidence type="ECO:0000256" key="5">
    <source>
        <dbReference type="ARBA" id="ARBA00023027"/>
    </source>
</evidence>
<dbReference type="Pfam" id="PF01582">
    <property type="entry name" value="TIR"/>
    <property type="match status" value="1"/>
</dbReference>
<keyword evidence="2 10" id="KW-0732">Signal</keyword>
<dbReference type="GO" id="GO:0016787">
    <property type="term" value="F:hydrolase activity"/>
    <property type="evidence" value="ECO:0007669"/>
    <property type="project" value="UniProtKB-KW"/>
</dbReference>
<dbReference type="PANTHER" id="PTHR11890">
    <property type="entry name" value="INTERLEUKIN-1 RECEPTOR FAMILY MEMBER"/>
    <property type="match status" value="1"/>
</dbReference>
<dbReference type="Gene3D" id="2.60.40.10">
    <property type="entry name" value="Immunoglobulins"/>
    <property type="match status" value="3"/>
</dbReference>
<dbReference type="InterPro" id="IPR004074">
    <property type="entry name" value="IL-1_rcpt_I/II-typ"/>
</dbReference>
<protein>
    <recommendedName>
        <fullName evidence="15">Interleukin 18 receptor 1</fullName>
    </recommendedName>
</protein>
<dbReference type="Gene3D" id="3.40.50.10140">
    <property type="entry name" value="Toll/interleukin-1 receptor homology (TIR) domain"/>
    <property type="match status" value="1"/>
</dbReference>
<dbReference type="SUPFAM" id="SSF48726">
    <property type="entry name" value="Immunoglobulin"/>
    <property type="match status" value="2"/>
</dbReference>
<keyword evidence="9" id="KW-0812">Transmembrane</keyword>
<feature type="domain" description="TIR" evidence="11">
    <location>
        <begin position="382"/>
        <end position="528"/>
    </location>
</feature>
<dbReference type="InterPro" id="IPR007110">
    <property type="entry name" value="Ig-like_dom"/>
</dbReference>
<reference evidence="13" key="2">
    <citation type="submission" date="2025-09" db="UniProtKB">
        <authorList>
            <consortium name="Ensembl"/>
        </authorList>
    </citation>
    <scope>IDENTIFICATION</scope>
</reference>
<dbReference type="InterPro" id="IPR015621">
    <property type="entry name" value="IL-1_rcpt_fam"/>
</dbReference>
<dbReference type="PANTHER" id="PTHR11890:SF6">
    <property type="entry name" value="INTERLEUKIN-18 RECEPTOR 1"/>
    <property type="match status" value="1"/>
</dbReference>
<accession>A0A3Q3JJZ7</accession>
<proteinExistence type="inferred from homology"/>
<feature type="domain" description="Ig-like" evidence="12">
    <location>
        <begin position="138"/>
        <end position="212"/>
    </location>
</feature>
<name>A0A3Q3JJZ7_MONAL</name>
<dbReference type="InterPro" id="IPR003599">
    <property type="entry name" value="Ig_sub"/>
</dbReference>
<feature type="chain" id="PRO_5018580012" description="Interleukin 18 receptor 1" evidence="10">
    <location>
        <begin position="29"/>
        <end position="549"/>
    </location>
</feature>
<dbReference type="PRINTS" id="PR01537">
    <property type="entry name" value="INTRLKN1R1F"/>
</dbReference>
<feature type="domain" description="Ig-like" evidence="12">
    <location>
        <begin position="222"/>
        <end position="329"/>
    </location>
</feature>
<evidence type="ECO:0000259" key="12">
    <source>
        <dbReference type="PROSITE" id="PS50835"/>
    </source>
</evidence>
<dbReference type="PRINTS" id="PR01536">
    <property type="entry name" value="INTRLKN1R12F"/>
</dbReference>
<evidence type="ECO:0000256" key="10">
    <source>
        <dbReference type="SAM" id="SignalP"/>
    </source>
</evidence>
<keyword evidence="3" id="KW-0677">Repeat</keyword>
<evidence type="ECO:0000256" key="1">
    <source>
        <dbReference type="ARBA" id="ARBA00009752"/>
    </source>
</evidence>
<dbReference type="STRING" id="43700.ENSMALP00000019839"/>
<dbReference type="InterPro" id="IPR013783">
    <property type="entry name" value="Ig-like_fold"/>
</dbReference>
<evidence type="ECO:0000259" key="11">
    <source>
        <dbReference type="PROSITE" id="PS50104"/>
    </source>
</evidence>
<evidence type="ECO:0000313" key="13">
    <source>
        <dbReference type="Ensembl" id="ENSMALP00000019839.1"/>
    </source>
</evidence>
<feature type="signal peptide" evidence="10">
    <location>
        <begin position="1"/>
        <end position="28"/>
    </location>
</feature>
<evidence type="ECO:0000256" key="9">
    <source>
        <dbReference type="SAM" id="Phobius"/>
    </source>
</evidence>
<evidence type="ECO:0000256" key="6">
    <source>
        <dbReference type="ARBA" id="ARBA00023157"/>
    </source>
</evidence>
<evidence type="ECO:0000256" key="8">
    <source>
        <dbReference type="ARBA" id="ARBA00023319"/>
    </source>
</evidence>
<dbReference type="InterPro" id="IPR035897">
    <property type="entry name" value="Toll_tir_struct_dom_sf"/>
</dbReference>
<evidence type="ECO:0008006" key="15">
    <source>
        <dbReference type="Google" id="ProtNLM"/>
    </source>
</evidence>
<evidence type="ECO:0000313" key="14">
    <source>
        <dbReference type="Proteomes" id="UP000261600"/>
    </source>
</evidence>
<evidence type="ECO:0000256" key="7">
    <source>
        <dbReference type="ARBA" id="ARBA00023180"/>
    </source>
</evidence>
<keyword evidence="9" id="KW-0472">Membrane</keyword>
<reference evidence="13" key="1">
    <citation type="submission" date="2025-08" db="UniProtKB">
        <authorList>
            <consortium name="Ensembl"/>
        </authorList>
    </citation>
    <scope>IDENTIFICATION</scope>
</reference>
<dbReference type="SMART" id="SM00255">
    <property type="entry name" value="TIR"/>
    <property type="match status" value="1"/>
</dbReference>
<feature type="transmembrane region" description="Helical" evidence="9">
    <location>
        <begin position="336"/>
        <end position="358"/>
    </location>
</feature>
<evidence type="ECO:0000256" key="3">
    <source>
        <dbReference type="ARBA" id="ARBA00022737"/>
    </source>
</evidence>
<dbReference type="PROSITE" id="PS50835">
    <property type="entry name" value="IG_LIKE"/>
    <property type="match status" value="3"/>
</dbReference>
<keyword evidence="7" id="KW-0325">Glycoprotein</keyword>
<dbReference type="SMART" id="SM00409">
    <property type="entry name" value="IG"/>
    <property type="match status" value="2"/>
</dbReference>
<comment type="similarity">
    <text evidence="1">Belongs to the interleukin-1 receptor family.</text>
</comment>